<evidence type="ECO:0000313" key="2">
    <source>
        <dbReference type="EMBL" id="MCI53286.1"/>
    </source>
</evidence>
<dbReference type="AlphaFoldDB" id="A0A392SZF6"/>
<keyword evidence="1" id="KW-1133">Transmembrane helix</keyword>
<keyword evidence="1" id="KW-0472">Membrane</keyword>
<name>A0A392SZF6_9FABA</name>
<protein>
    <submittedName>
        <fullName evidence="2">Uncharacterized protein</fullName>
    </submittedName>
</protein>
<proteinExistence type="predicted"/>
<organism evidence="2 3">
    <name type="scientific">Trifolium medium</name>
    <dbReference type="NCBI Taxonomy" id="97028"/>
    <lineage>
        <taxon>Eukaryota</taxon>
        <taxon>Viridiplantae</taxon>
        <taxon>Streptophyta</taxon>
        <taxon>Embryophyta</taxon>
        <taxon>Tracheophyta</taxon>
        <taxon>Spermatophyta</taxon>
        <taxon>Magnoliopsida</taxon>
        <taxon>eudicotyledons</taxon>
        <taxon>Gunneridae</taxon>
        <taxon>Pentapetalae</taxon>
        <taxon>rosids</taxon>
        <taxon>fabids</taxon>
        <taxon>Fabales</taxon>
        <taxon>Fabaceae</taxon>
        <taxon>Papilionoideae</taxon>
        <taxon>50 kb inversion clade</taxon>
        <taxon>NPAAA clade</taxon>
        <taxon>Hologalegina</taxon>
        <taxon>IRL clade</taxon>
        <taxon>Trifolieae</taxon>
        <taxon>Trifolium</taxon>
    </lineage>
</organism>
<dbReference type="Proteomes" id="UP000265520">
    <property type="component" value="Unassembled WGS sequence"/>
</dbReference>
<dbReference type="EMBL" id="LXQA010460892">
    <property type="protein sequence ID" value="MCI53286.1"/>
    <property type="molecule type" value="Genomic_DNA"/>
</dbReference>
<keyword evidence="1" id="KW-0812">Transmembrane</keyword>
<evidence type="ECO:0000313" key="3">
    <source>
        <dbReference type="Proteomes" id="UP000265520"/>
    </source>
</evidence>
<feature type="transmembrane region" description="Helical" evidence="1">
    <location>
        <begin position="55"/>
        <end position="73"/>
    </location>
</feature>
<comment type="caution">
    <text evidence="2">The sequence shown here is derived from an EMBL/GenBank/DDBJ whole genome shotgun (WGS) entry which is preliminary data.</text>
</comment>
<sequence>MLSSCIETALFCKFCLWRNARARSAQRASTLGATRSVMLLRAFLLLVPVQRAGWLAQRAAGVGVVLFCFWFWCNAQCASSRVDFC</sequence>
<reference evidence="2 3" key="1">
    <citation type="journal article" date="2018" name="Front. Plant Sci.">
        <title>Red Clover (Trifolium pratense) and Zigzag Clover (T. medium) - A Picture of Genomic Similarities and Differences.</title>
        <authorList>
            <person name="Dluhosova J."/>
            <person name="Istvanek J."/>
            <person name="Nedelnik J."/>
            <person name="Repkova J."/>
        </authorList>
    </citation>
    <scope>NUCLEOTIDE SEQUENCE [LARGE SCALE GENOMIC DNA]</scope>
    <source>
        <strain evidence="3">cv. 10/8</strain>
        <tissue evidence="2">Leaf</tissue>
    </source>
</reference>
<accession>A0A392SZF6</accession>
<evidence type="ECO:0000256" key="1">
    <source>
        <dbReference type="SAM" id="Phobius"/>
    </source>
</evidence>
<keyword evidence="3" id="KW-1185">Reference proteome</keyword>